<dbReference type="RefSeq" id="WP_012795096.1">
    <property type="nucleotide sequence ID" value="NC_013158.1"/>
</dbReference>
<accession>C7NNJ1</accession>
<dbReference type="EMBL" id="CP001687">
    <property type="protein sequence ID" value="ACV10219.1"/>
    <property type="molecule type" value="Genomic_DNA"/>
</dbReference>
<dbReference type="HOGENOM" id="CLU_2534603_0_0_2"/>
<evidence type="ECO:0000313" key="2">
    <source>
        <dbReference type="Proteomes" id="UP000002071"/>
    </source>
</evidence>
<dbReference type="KEGG" id="hut:Huta_0030"/>
<name>C7NNJ1_HALUD</name>
<proteinExistence type="predicted"/>
<dbReference type="Proteomes" id="UP000002071">
    <property type="component" value="Chromosome"/>
</dbReference>
<reference evidence="1 2" key="1">
    <citation type="journal article" date="2009" name="Stand. Genomic Sci.">
        <title>Complete genome sequence of Halorhabdus utahensis type strain (AX-2).</title>
        <authorList>
            <person name="Anderson I."/>
            <person name="Tindall B.J."/>
            <person name="Pomrenke H."/>
            <person name="Goker M."/>
            <person name="Lapidus A."/>
            <person name="Nolan M."/>
            <person name="Copeland A."/>
            <person name="Glavina Del Rio T."/>
            <person name="Chen F."/>
            <person name="Tice H."/>
            <person name="Cheng J.F."/>
            <person name="Lucas S."/>
            <person name="Chertkov O."/>
            <person name="Bruce D."/>
            <person name="Brettin T."/>
            <person name="Detter J.C."/>
            <person name="Han C."/>
            <person name="Goodwin L."/>
            <person name="Land M."/>
            <person name="Hauser L."/>
            <person name="Chang Y.J."/>
            <person name="Jeffries C.D."/>
            <person name="Pitluck S."/>
            <person name="Pati A."/>
            <person name="Mavromatis K."/>
            <person name="Ivanova N."/>
            <person name="Ovchinnikova G."/>
            <person name="Chen A."/>
            <person name="Palaniappan K."/>
            <person name="Chain P."/>
            <person name="Rohde M."/>
            <person name="Bristow J."/>
            <person name="Eisen J.A."/>
            <person name="Markowitz V."/>
            <person name="Hugenholtz P."/>
            <person name="Kyrpides N.C."/>
            <person name="Klenk H.P."/>
        </authorList>
    </citation>
    <scope>NUCLEOTIDE SEQUENCE [LARGE SCALE GENOMIC DNA]</scope>
    <source>
        <strain evidence="2">DSM 12940 / JCM 11049 / AX-2</strain>
    </source>
</reference>
<organism evidence="1 2">
    <name type="scientific">Halorhabdus utahensis (strain DSM 12940 / JCM 11049 / AX-2)</name>
    <dbReference type="NCBI Taxonomy" id="519442"/>
    <lineage>
        <taxon>Archaea</taxon>
        <taxon>Methanobacteriati</taxon>
        <taxon>Methanobacteriota</taxon>
        <taxon>Stenosarchaea group</taxon>
        <taxon>Halobacteria</taxon>
        <taxon>Halobacteriales</taxon>
        <taxon>Haloarculaceae</taxon>
        <taxon>Halorhabdus</taxon>
    </lineage>
</organism>
<evidence type="ECO:0000313" key="1">
    <source>
        <dbReference type="EMBL" id="ACV10219.1"/>
    </source>
</evidence>
<dbReference type="OrthoDB" id="237906at2157"/>
<protein>
    <submittedName>
        <fullName evidence="1">Uncharacterized protein</fullName>
    </submittedName>
</protein>
<sequence>MTTDTISAEVRRSIETLTPEGAGTPVELLFVGEGAVWLVVDPDRIESHEAMIDVFRAVEDVPGVETLYVERSDVSRFEDESLP</sequence>
<keyword evidence="2" id="KW-1185">Reference proteome</keyword>
<dbReference type="AlphaFoldDB" id="C7NNJ1"/>
<dbReference type="STRING" id="519442.Huta_0030"/>
<gene>
    <name evidence="1" type="ordered locus">Huta_0030</name>
</gene>
<dbReference type="GeneID" id="8382290"/>